<dbReference type="GO" id="GO:0008652">
    <property type="term" value="P:amino acid biosynthetic process"/>
    <property type="evidence" value="ECO:0007669"/>
    <property type="project" value="UniProtKB-KW"/>
</dbReference>
<evidence type="ECO:0000256" key="2">
    <source>
        <dbReference type="ARBA" id="ARBA00022605"/>
    </source>
</evidence>
<dbReference type="Pfam" id="PF02826">
    <property type="entry name" value="2-Hacid_dh_C"/>
    <property type="match status" value="1"/>
</dbReference>
<evidence type="ECO:0000256" key="5">
    <source>
        <dbReference type="RuleBase" id="RU003719"/>
    </source>
</evidence>
<keyword evidence="2" id="KW-0028">Amino-acid biosynthesis</keyword>
<dbReference type="RefSeq" id="WP_003717088.1">
    <property type="nucleotide sequence ID" value="NZ_CALVCD010000002.1"/>
</dbReference>
<dbReference type="Proteomes" id="UP001212401">
    <property type="component" value="Unassembled WGS sequence"/>
</dbReference>
<name>A0AAW5WTM7_9LACO</name>
<evidence type="ECO:0000313" key="9">
    <source>
        <dbReference type="Proteomes" id="UP001212401"/>
    </source>
</evidence>
<gene>
    <name evidence="8" type="ORF">L2724_05845</name>
</gene>
<dbReference type="SUPFAM" id="SSF52283">
    <property type="entry name" value="Formate/glycerate dehydrogenase catalytic domain-like"/>
    <property type="match status" value="1"/>
</dbReference>
<evidence type="ECO:0000256" key="4">
    <source>
        <dbReference type="ARBA" id="ARBA00023027"/>
    </source>
</evidence>
<dbReference type="GO" id="GO:0016616">
    <property type="term" value="F:oxidoreductase activity, acting on the CH-OH group of donors, NAD or NADP as acceptor"/>
    <property type="evidence" value="ECO:0007669"/>
    <property type="project" value="InterPro"/>
</dbReference>
<dbReference type="SUPFAM" id="SSF51735">
    <property type="entry name" value="NAD(P)-binding Rossmann-fold domains"/>
    <property type="match status" value="1"/>
</dbReference>
<dbReference type="EMBL" id="JAKHPH010000013">
    <property type="protein sequence ID" value="MCZ3667803.1"/>
    <property type="molecule type" value="Genomic_DNA"/>
</dbReference>
<dbReference type="GO" id="GO:0051287">
    <property type="term" value="F:NAD binding"/>
    <property type="evidence" value="ECO:0007669"/>
    <property type="project" value="InterPro"/>
</dbReference>
<organism evidence="8 9">
    <name type="scientific">Limosilactobacillus vaginalis</name>
    <dbReference type="NCBI Taxonomy" id="1633"/>
    <lineage>
        <taxon>Bacteria</taxon>
        <taxon>Bacillati</taxon>
        <taxon>Bacillota</taxon>
        <taxon>Bacilli</taxon>
        <taxon>Lactobacillales</taxon>
        <taxon>Lactobacillaceae</taxon>
        <taxon>Limosilactobacillus</taxon>
    </lineage>
</organism>
<reference evidence="8" key="1">
    <citation type="submission" date="2022-01" db="EMBL/GenBank/DDBJ databases">
        <title>VMRC isolate genome collection.</title>
        <authorList>
            <person name="France M."/>
            <person name="Rutt L."/>
            <person name="Humphrys M."/>
            <person name="Ravel J."/>
        </authorList>
    </citation>
    <scope>NUCLEOTIDE SEQUENCE</scope>
    <source>
        <strain evidence="8">C0048A1</strain>
    </source>
</reference>
<dbReference type="PROSITE" id="PS00065">
    <property type="entry name" value="D_2_HYDROXYACID_DH_1"/>
    <property type="match status" value="1"/>
</dbReference>
<comment type="caution">
    <text evidence="8">The sequence shown here is derived from an EMBL/GenBank/DDBJ whole genome shotgun (WGS) entry which is preliminary data.</text>
</comment>
<dbReference type="PANTHER" id="PTHR42789:SF1">
    <property type="entry name" value="D-ISOMER SPECIFIC 2-HYDROXYACID DEHYDROGENASE FAMILY PROTEIN (AFU_ORTHOLOGUE AFUA_6G10090)"/>
    <property type="match status" value="1"/>
</dbReference>
<dbReference type="Gene3D" id="3.40.50.720">
    <property type="entry name" value="NAD(P)-binding Rossmann-like Domain"/>
    <property type="match status" value="2"/>
</dbReference>
<evidence type="ECO:0000313" key="8">
    <source>
        <dbReference type="EMBL" id="MCZ3667803.1"/>
    </source>
</evidence>
<keyword evidence="4" id="KW-0520">NAD</keyword>
<accession>A0AAW5WTM7</accession>
<dbReference type="InterPro" id="IPR050857">
    <property type="entry name" value="D-2-hydroxyacid_DH"/>
</dbReference>
<keyword evidence="3 5" id="KW-0560">Oxidoreductase</keyword>
<dbReference type="InterPro" id="IPR029752">
    <property type="entry name" value="D-isomer_DH_CS1"/>
</dbReference>
<dbReference type="InterPro" id="IPR006139">
    <property type="entry name" value="D-isomer_2_OHA_DH_cat_dom"/>
</dbReference>
<evidence type="ECO:0000256" key="1">
    <source>
        <dbReference type="ARBA" id="ARBA00005854"/>
    </source>
</evidence>
<comment type="similarity">
    <text evidence="1 5">Belongs to the D-isomer specific 2-hydroxyacid dehydrogenase family.</text>
</comment>
<evidence type="ECO:0000259" key="7">
    <source>
        <dbReference type="Pfam" id="PF02826"/>
    </source>
</evidence>
<proteinExistence type="inferred from homology"/>
<feature type="domain" description="D-isomer specific 2-hydroxyacid dehydrogenase catalytic" evidence="6">
    <location>
        <begin position="40"/>
        <end position="309"/>
    </location>
</feature>
<evidence type="ECO:0000256" key="3">
    <source>
        <dbReference type="ARBA" id="ARBA00023002"/>
    </source>
</evidence>
<feature type="domain" description="D-isomer specific 2-hydroxyacid dehydrogenase NAD-binding" evidence="7">
    <location>
        <begin position="103"/>
        <end position="275"/>
    </location>
</feature>
<dbReference type="InterPro" id="IPR029753">
    <property type="entry name" value="D-isomer_DH_CS"/>
</dbReference>
<dbReference type="PANTHER" id="PTHR42789">
    <property type="entry name" value="D-ISOMER SPECIFIC 2-HYDROXYACID DEHYDROGENASE FAMILY PROTEIN (AFU_ORTHOLOGUE AFUA_6G10090)"/>
    <property type="match status" value="1"/>
</dbReference>
<dbReference type="PROSITE" id="PS00671">
    <property type="entry name" value="D_2_HYDROXYACID_DH_3"/>
    <property type="match status" value="1"/>
</dbReference>
<dbReference type="AlphaFoldDB" id="A0AAW5WTM7"/>
<dbReference type="InterPro" id="IPR006140">
    <property type="entry name" value="D-isomer_DH_NAD-bd"/>
</dbReference>
<evidence type="ECO:0000259" key="6">
    <source>
        <dbReference type="Pfam" id="PF00389"/>
    </source>
</evidence>
<dbReference type="Pfam" id="PF00389">
    <property type="entry name" value="2-Hacid_dh"/>
    <property type="match status" value="1"/>
</dbReference>
<dbReference type="GeneID" id="75082313"/>
<dbReference type="InterPro" id="IPR036291">
    <property type="entry name" value="NAD(P)-bd_dom_sf"/>
</dbReference>
<dbReference type="FunFam" id="3.40.50.720:FF:000203">
    <property type="entry name" value="D-3-phosphoglycerate dehydrogenase (SerA)"/>
    <property type="match status" value="1"/>
</dbReference>
<sequence>MNVLIIGDFPVSTKQKIYKVFPQEWQVHITNLRSAPLYLSSAEAIIPEHIPVNSSLLKQAPQLKIIQTGAGYDNVDVAECTHRGIKVCNAAGVNANAVVEHTLALILSWFKNIPYLDCFMKDQQPASQLTYNGAEIAGKTLGIVGLGNVGARMAHIGLALNMNVLAYNHHPRHISGVRMVDLPTLYKNSDIISLHIAATPATHHLINSQAFQQMKSSALLVNTSRGSIVDEAALISALQTHEIAGACLDVFEQEPLPMDSPLRHLSNVILTPHTAGLPDSVKFHRRRYEFFKENLTRFAKGEKPKNLVN</sequence>
<protein>
    <submittedName>
        <fullName evidence="8">NAD(P)-binding domain-containing protein</fullName>
    </submittedName>
</protein>